<dbReference type="EMBL" id="MU003497">
    <property type="protein sequence ID" value="KAF2474514.1"/>
    <property type="molecule type" value="Genomic_DNA"/>
</dbReference>
<evidence type="ECO:0000313" key="2">
    <source>
        <dbReference type="Proteomes" id="UP000799755"/>
    </source>
</evidence>
<reference evidence="1" key="1">
    <citation type="journal article" date="2020" name="Stud. Mycol.">
        <title>101 Dothideomycetes genomes: a test case for predicting lifestyles and emergence of pathogens.</title>
        <authorList>
            <person name="Haridas S."/>
            <person name="Albert R."/>
            <person name="Binder M."/>
            <person name="Bloem J."/>
            <person name="Labutti K."/>
            <person name="Salamov A."/>
            <person name="Andreopoulos B."/>
            <person name="Baker S."/>
            <person name="Barry K."/>
            <person name="Bills G."/>
            <person name="Bluhm B."/>
            <person name="Cannon C."/>
            <person name="Castanera R."/>
            <person name="Culley D."/>
            <person name="Daum C."/>
            <person name="Ezra D."/>
            <person name="Gonzalez J."/>
            <person name="Henrissat B."/>
            <person name="Kuo A."/>
            <person name="Liang C."/>
            <person name="Lipzen A."/>
            <person name="Lutzoni F."/>
            <person name="Magnuson J."/>
            <person name="Mondo S."/>
            <person name="Nolan M."/>
            <person name="Ohm R."/>
            <person name="Pangilinan J."/>
            <person name="Park H.-J."/>
            <person name="Ramirez L."/>
            <person name="Alfaro M."/>
            <person name="Sun H."/>
            <person name="Tritt A."/>
            <person name="Yoshinaga Y."/>
            <person name="Zwiers L.-H."/>
            <person name="Turgeon B."/>
            <person name="Goodwin S."/>
            <person name="Spatafora J."/>
            <person name="Crous P."/>
            <person name="Grigoriev I."/>
        </authorList>
    </citation>
    <scope>NUCLEOTIDE SEQUENCE</scope>
    <source>
        <strain evidence="1">ATCC 200398</strain>
    </source>
</reference>
<proteinExistence type="predicted"/>
<gene>
    <name evidence="1" type="ORF">BDR25DRAFT_351033</name>
</gene>
<protein>
    <submittedName>
        <fullName evidence="1">Uncharacterized protein</fullName>
    </submittedName>
</protein>
<evidence type="ECO:0000313" key="1">
    <source>
        <dbReference type="EMBL" id="KAF2474514.1"/>
    </source>
</evidence>
<accession>A0ACB6R5D0</accession>
<sequence length="1091" mass="120915">MILRLSQETSWLKRNCQEVYYLYSTEHIYHNGTRIVAASQRYQWPMQSPSASQPNKLTIPKMLAPTQLLARSVTQRDGHKTRASLVKSVMTSILLFRRFYCLATLSLAMIGRHEGHSTCPPLPPPVVSISADRGGNGELWAWKMPKWHGEVVKEGSSGFSEAFEVGNHEHDRKKDGGSILKLETFKETSSLYLVDASEQPGGLVPVPKLSSIDYENVKPWNNSFSPKYIPLLRYHTRSANHGFHKTSKETCAIRPKQDERQKERDEAHTLIILVSMLVSYTAFENSSDGAPAPSSAESSQTTSPTITPPKTNTFKKVKFLDTKQVEIVESEPELAESIESKATTTDEETKMSSNLNATPWAATLALKTQLRATIKATDSCTIEDSPFSQPSLPSYPFSPLSTRTCSPIPEVPISPKATSVTNAKVIDGIQEGLSSLPLMMKLLVKLFAGSRPTLKKTPPLRKIDSGKQTTSSKIMDQDGELKMHEIGGLLAQDLEALLASTPTPSSQHSSLSSASTSKATPQPLQDMSERTEERKEDDWEDIAVNPTDLEGIIINDFAKPTANQKMKRQPREGPLQFPFSLALCSLPRKILCPEYRQEAVLQRQTNQILSKSFLDTQFQAIKQGELRTQHQTTSLHPFRTSSQRGLRPPPRYLSFPKRKLGPVKNPHPACRDASIQADKLHPGIPEYWLPDLNYKSEIVKASPDKEASGDTKAVLWAPQAAVQGPRPPVKTSTRLVPPTPRNATNRYCPTLPRPTKPQPTRKFLVPQIIRGMEDRDAGEGRRQRIAPRSWSHIFGLDDAISIVSCVNNANEEQHAPGEGVNGDTLTAARCSSPAHRMAVPPTTLHRQHHVNFSVGDDQILELDNDIHGANMADSSSTSSIKPTMIQSGRPTAEESGMKQPPEPYERPWGQSHNLLAKLAADDAFYVHSSSPTTSVASPTKQLVLTDAVPPLSSGEVALKHVKTWSPVRVRESSALASPPGSQLWSSSTSKDSAIDSQPIFLTPRDKIPVYPAMGTVEHYKALKIIPYSTFVNMEDDRTLRVDAQLMAQVIDSTVGKWILYWEIRIVKVDIRRDCGLAVIAAEKLVRRRRLK</sequence>
<comment type="caution">
    <text evidence="1">The sequence shown here is derived from an EMBL/GenBank/DDBJ whole genome shotgun (WGS) entry which is preliminary data.</text>
</comment>
<keyword evidence="2" id="KW-1185">Reference proteome</keyword>
<organism evidence="1 2">
    <name type="scientific">Lindgomyces ingoldianus</name>
    <dbReference type="NCBI Taxonomy" id="673940"/>
    <lineage>
        <taxon>Eukaryota</taxon>
        <taxon>Fungi</taxon>
        <taxon>Dikarya</taxon>
        <taxon>Ascomycota</taxon>
        <taxon>Pezizomycotina</taxon>
        <taxon>Dothideomycetes</taxon>
        <taxon>Pleosporomycetidae</taxon>
        <taxon>Pleosporales</taxon>
        <taxon>Lindgomycetaceae</taxon>
        <taxon>Lindgomyces</taxon>
    </lineage>
</organism>
<name>A0ACB6R5D0_9PLEO</name>
<dbReference type="Proteomes" id="UP000799755">
    <property type="component" value="Unassembled WGS sequence"/>
</dbReference>